<reference evidence="6" key="1">
    <citation type="submission" date="2022-07" db="EMBL/GenBank/DDBJ databases">
        <title>Phylogenomic reconstructions and comparative analyses of Kickxellomycotina fungi.</title>
        <authorList>
            <person name="Reynolds N.K."/>
            <person name="Stajich J.E."/>
            <person name="Barry K."/>
            <person name="Grigoriev I.V."/>
            <person name="Crous P."/>
            <person name="Smith M.E."/>
        </authorList>
    </citation>
    <scope>NUCLEOTIDE SEQUENCE</scope>
    <source>
        <strain evidence="6">RSA 861</strain>
    </source>
</reference>
<dbReference type="EMBL" id="JANBPT010000053">
    <property type="protein sequence ID" value="KAJ1928947.1"/>
    <property type="molecule type" value="Genomic_DNA"/>
</dbReference>
<proteinExistence type="predicted"/>
<dbReference type="Gene3D" id="3.90.530.10">
    <property type="entry name" value="XPA C-terminal domain"/>
    <property type="match status" value="1"/>
</dbReference>
<dbReference type="GO" id="GO:1901255">
    <property type="term" value="P:nucleotide-excision repair involved in interstrand cross-link repair"/>
    <property type="evidence" value="ECO:0007669"/>
    <property type="project" value="TreeGrafter"/>
</dbReference>
<dbReference type="PANTHER" id="PTHR10142">
    <property type="entry name" value="DNA REPAIR PROTEIN COMPLEMENTING XP-A CELLS"/>
    <property type="match status" value="1"/>
</dbReference>
<feature type="compositionally biased region" description="Basic and acidic residues" evidence="4">
    <location>
        <begin position="1"/>
        <end position="12"/>
    </location>
</feature>
<organism evidence="6 7">
    <name type="scientific">Tieghemiomyces parasiticus</name>
    <dbReference type="NCBI Taxonomy" id="78921"/>
    <lineage>
        <taxon>Eukaryota</taxon>
        <taxon>Fungi</taxon>
        <taxon>Fungi incertae sedis</taxon>
        <taxon>Zoopagomycota</taxon>
        <taxon>Kickxellomycotina</taxon>
        <taxon>Dimargaritomycetes</taxon>
        <taxon>Dimargaritales</taxon>
        <taxon>Dimargaritaceae</taxon>
        <taxon>Tieghemiomyces</taxon>
    </lineage>
</organism>
<keyword evidence="2" id="KW-0862">Zinc</keyword>
<dbReference type="GO" id="GO:0003684">
    <property type="term" value="F:damaged DNA binding"/>
    <property type="evidence" value="ECO:0007669"/>
    <property type="project" value="InterPro"/>
</dbReference>
<dbReference type="GO" id="GO:0006284">
    <property type="term" value="P:base-excision repair"/>
    <property type="evidence" value="ECO:0007669"/>
    <property type="project" value="TreeGrafter"/>
</dbReference>
<evidence type="ECO:0000256" key="4">
    <source>
        <dbReference type="SAM" id="MobiDB-lite"/>
    </source>
</evidence>
<dbReference type="GO" id="GO:0000715">
    <property type="term" value="P:nucleotide-excision repair, DNA damage recognition"/>
    <property type="evidence" value="ECO:0007669"/>
    <property type="project" value="TreeGrafter"/>
</dbReference>
<dbReference type="Pfam" id="PF05181">
    <property type="entry name" value="XPA_C"/>
    <property type="match status" value="1"/>
</dbReference>
<dbReference type="AlphaFoldDB" id="A0A9W8AJK8"/>
<feature type="region of interest" description="Disordered" evidence="4">
    <location>
        <begin position="1"/>
        <end position="64"/>
    </location>
</feature>
<evidence type="ECO:0000256" key="3">
    <source>
        <dbReference type="ARBA" id="ARBA00023242"/>
    </source>
</evidence>
<dbReference type="GO" id="GO:0070914">
    <property type="term" value="P:UV-damage excision repair"/>
    <property type="evidence" value="ECO:0007669"/>
    <property type="project" value="TreeGrafter"/>
</dbReference>
<dbReference type="GO" id="GO:0000110">
    <property type="term" value="C:nucleotide-excision repair factor 1 complex"/>
    <property type="evidence" value="ECO:0007669"/>
    <property type="project" value="TreeGrafter"/>
</dbReference>
<comment type="subcellular location">
    <subcellularLocation>
        <location evidence="1">Nucleus</location>
    </subcellularLocation>
</comment>
<dbReference type="InterPro" id="IPR037129">
    <property type="entry name" value="XPA_sf"/>
</dbReference>
<keyword evidence="3" id="KW-0539">Nucleus</keyword>
<dbReference type="NCBIfam" id="TIGR00598">
    <property type="entry name" value="rad14"/>
    <property type="match status" value="1"/>
</dbReference>
<comment type="caution">
    <text evidence="6">The sequence shown here is derived from an EMBL/GenBank/DDBJ whole genome shotgun (WGS) entry which is preliminary data.</text>
</comment>
<evidence type="ECO:0000313" key="7">
    <source>
        <dbReference type="Proteomes" id="UP001150569"/>
    </source>
</evidence>
<dbReference type="InterPro" id="IPR022656">
    <property type="entry name" value="XPA_C"/>
</dbReference>
<dbReference type="InterPro" id="IPR000465">
    <property type="entry name" value="XPA/RAD14"/>
</dbReference>
<feature type="compositionally biased region" description="Polar residues" evidence="4">
    <location>
        <begin position="18"/>
        <end position="38"/>
    </location>
</feature>
<evidence type="ECO:0000256" key="2">
    <source>
        <dbReference type="ARBA" id="ARBA00022833"/>
    </source>
</evidence>
<dbReference type="InterPro" id="IPR009061">
    <property type="entry name" value="DNA-bd_dom_put_sf"/>
</dbReference>
<evidence type="ECO:0000256" key="1">
    <source>
        <dbReference type="ARBA" id="ARBA00004123"/>
    </source>
</evidence>
<protein>
    <submittedName>
        <fullName evidence="6">DNA repair protein rad14</fullName>
    </submittedName>
</protein>
<name>A0A9W8AJK8_9FUNG</name>
<dbReference type="SUPFAM" id="SSF46955">
    <property type="entry name" value="Putative DNA-binding domain"/>
    <property type="match status" value="1"/>
</dbReference>
<gene>
    <name evidence="6" type="primary">RAD14_1</name>
    <name evidence="6" type="ORF">IWQ60_001588</name>
</gene>
<keyword evidence="7" id="KW-1185">Reference proteome</keyword>
<feature type="domain" description="XPA C-terminal" evidence="5">
    <location>
        <begin position="114"/>
        <end position="146"/>
    </location>
</feature>
<dbReference type="OrthoDB" id="68328at2759"/>
<dbReference type="Proteomes" id="UP001150569">
    <property type="component" value="Unassembled WGS sequence"/>
</dbReference>
<dbReference type="PANTHER" id="PTHR10142:SF0">
    <property type="entry name" value="DNA REPAIR PROTEIN COMPLEMENTING XP-A CELLS"/>
    <property type="match status" value="1"/>
</dbReference>
<sequence length="236" mass="27129">MALRERISENRRKAQAKLAQTSAPATTRDGPTTLSSKSPAPAAGNAHDEAGPRKRPRRNNGRGVSALSSGYCEYDLTNMVDSRGGFIIPDAPDPDDAALARNRPTEKILIDDLQELRDREILRCWEKPNPRKATWNNMMLYVREQVEAYAFRRWGSEEALDQEYQRRAEEKKTRKAKKFQASLRELRNRTRTSIWQKRDYDAKHEHEYGMTEEDPETGITTKVCQTCGIKVEVEEF</sequence>
<evidence type="ECO:0000259" key="5">
    <source>
        <dbReference type="Pfam" id="PF05181"/>
    </source>
</evidence>
<evidence type="ECO:0000313" key="6">
    <source>
        <dbReference type="EMBL" id="KAJ1928947.1"/>
    </source>
</evidence>
<accession>A0A9W8AJK8</accession>